<dbReference type="CDD" id="cd02440">
    <property type="entry name" value="AdoMet_MTases"/>
    <property type="match status" value="1"/>
</dbReference>
<feature type="domain" description="Methyltransferase type 11" evidence="1">
    <location>
        <begin position="22"/>
        <end position="119"/>
    </location>
</feature>
<dbReference type="RefSeq" id="WP_231489104.1">
    <property type="nucleotide sequence ID" value="NZ_BAAAZO010000003.1"/>
</dbReference>
<dbReference type="InterPro" id="IPR013216">
    <property type="entry name" value="Methyltransf_11"/>
</dbReference>
<organism evidence="2 3">
    <name type="scientific">Kineosporia mesophila</name>
    <dbReference type="NCBI Taxonomy" id="566012"/>
    <lineage>
        <taxon>Bacteria</taxon>
        <taxon>Bacillati</taxon>
        <taxon>Actinomycetota</taxon>
        <taxon>Actinomycetes</taxon>
        <taxon>Kineosporiales</taxon>
        <taxon>Kineosporiaceae</taxon>
        <taxon>Kineosporia</taxon>
    </lineage>
</organism>
<proteinExistence type="predicted"/>
<dbReference type="Proteomes" id="UP001501074">
    <property type="component" value="Unassembled WGS sequence"/>
</dbReference>
<dbReference type="SUPFAM" id="SSF53335">
    <property type="entry name" value="S-adenosyl-L-methionine-dependent methyltransferases"/>
    <property type="match status" value="1"/>
</dbReference>
<dbReference type="Pfam" id="PF08241">
    <property type="entry name" value="Methyltransf_11"/>
    <property type="match status" value="1"/>
</dbReference>
<dbReference type="EMBL" id="BAAAZO010000003">
    <property type="protein sequence ID" value="GAA3603216.1"/>
    <property type="molecule type" value="Genomic_DNA"/>
</dbReference>
<dbReference type="PANTHER" id="PTHR43591">
    <property type="entry name" value="METHYLTRANSFERASE"/>
    <property type="match status" value="1"/>
</dbReference>
<comment type="caution">
    <text evidence="2">The sequence shown here is derived from an EMBL/GenBank/DDBJ whole genome shotgun (WGS) entry which is preliminary data.</text>
</comment>
<accession>A0ABP6ZE08</accession>
<evidence type="ECO:0000313" key="3">
    <source>
        <dbReference type="Proteomes" id="UP001501074"/>
    </source>
</evidence>
<dbReference type="PANTHER" id="PTHR43591:SF109">
    <property type="entry name" value="METHYLTRANSFERASE TYPE 11 DOMAIN-CONTAINING PROTEIN"/>
    <property type="match status" value="1"/>
</dbReference>
<keyword evidence="3" id="KW-1185">Reference proteome</keyword>
<dbReference type="InterPro" id="IPR029063">
    <property type="entry name" value="SAM-dependent_MTases_sf"/>
</dbReference>
<name>A0ABP6ZE08_9ACTN</name>
<evidence type="ECO:0000313" key="2">
    <source>
        <dbReference type="EMBL" id="GAA3603216.1"/>
    </source>
</evidence>
<dbReference type="Gene3D" id="3.40.50.150">
    <property type="entry name" value="Vaccinia Virus protein VP39"/>
    <property type="match status" value="1"/>
</dbReference>
<evidence type="ECO:0000259" key="1">
    <source>
        <dbReference type="Pfam" id="PF08241"/>
    </source>
</evidence>
<protein>
    <recommendedName>
        <fullName evidence="1">Methyltransferase type 11 domain-containing protein</fullName>
    </recommendedName>
</protein>
<gene>
    <name evidence="2" type="ORF">GCM10022223_18610</name>
</gene>
<reference evidence="3" key="1">
    <citation type="journal article" date="2019" name="Int. J. Syst. Evol. Microbiol.">
        <title>The Global Catalogue of Microorganisms (GCM) 10K type strain sequencing project: providing services to taxonomists for standard genome sequencing and annotation.</title>
        <authorList>
            <consortium name="The Broad Institute Genomics Platform"/>
            <consortium name="The Broad Institute Genome Sequencing Center for Infectious Disease"/>
            <person name="Wu L."/>
            <person name="Ma J."/>
        </authorList>
    </citation>
    <scope>NUCLEOTIDE SEQUENCE [LARGE SCALE GENOMIC DNA]</scope>
    <source>
        <strain evidence="3">JCM 16902</strain>
    </source>
</reference>
<sequence length="245" mass="26771">MGRHERIAELIHLDRAGLEVADLGTGPGRIVRALLKAAAANDVEPRRVHAVDSASSLDDDVLNDARVRSVLSDLNEPLPFADASLDRVISLNVAEHLADPLAHLAECYRVLRPGGRLVLAHSDWDTALFASTDDALTRLLVNRFVSTVPRFAERADGFMGRKLLALASKSDFEMVSAETWADAHRRFDQGSVSWKIAMGVLAATKDDPELAARAVSWVEELSRLAAEGKFMFAVTDVAVVLRRPE</sequence>